<dbReference type="Proteomes" id="UP000740926">
    <property type="component" value="Unassembled WGS sequence"/>
</dbReference>
<accession>A0A9P6Y713</accession>
<feature type="compositionally biased region" description="Basic residues" evidence="1">
    <location>
        <begin position="254"/>
        <end position="266"/>
    </location>
</feature>
<feature type="region of interest" description="Disordered" evidence="1">
    <location>
        <begin position="1"/>
        <end position="59"/>
    </location>
</feature>
<evidence type="ECO:0000313" key="2">
    <source>
        <dbReference type="EMBL" id="KAG1540603.1"/>
    </source>
</evidence>
<reference evidence="2 3" key="1">
    <citation type="journal article" date="2020" name="Microb. Genom.">
        <title>Genetic diversity of clinical and environmental Mucorales isolates obtained from an investigation of mucormycosis cases among solid organ transplant recipients.</title>
        <authorList>
            <person name="Nguyen M.H."/>
            <person name="Kaul D."/>
            <person name="Muto C."/>
            <person name="Cheng S.J."/>
            <person name="Richter R.A."/>
            <person name="Bruno V.M."/>
            <person name="Liu G."/>
            <person name="Beyhan S."/>
            <person name="Sundermann A.J."/>
            <person name="Mounaud S."/>
            <person name="Pasculle A.W."/>
            <person name="Nierman W.C."/>
            <person name="Driscoll E."/>
            <person name="Cumbie R."/>
            <person name="Clancy C.J."/>
            <person name="Dupont C.L."/>
        </authorList>
    </citation>
    <scope>NUCLEOTIDE SEQUENCE [LARGE SCALE GENOMIC DNA]</scope>
    <source>
        <strain evidence="2 3">GL24</strain>
    </source>
</reference>
<feature type="compositionally biased region" description="Basic residues" evidence="1">
    <location>
        <begin position="14"/>
        <end position="29"/>
    </location>
</feature>
<comment type="caution">
    <text evidence="2">The sequence shown here is derived from an EMBL/GenBank/DDBJ whole genome shotgun (WGS) entry which is preliminary data.</text>
</comment>
<evidence type="ECO:0000313" key="3">
    <source>
        <dbReference type="Proteomes" id="UP000740926"/>
    </source>
</evidence>
<organism evidence="2 3">
    <name type="scientific">Rhizopus delemar</name>
    <dbReference type="NCBI Taxonomy" id="936053"/>
    <lineage>
        <taxon>Eukaryota</taxon>
        <taxon>Fungi</taxon>
        <taxon>Fungi incertae sedis</taxon>
        <taxon>Mucoromycota</taxon>
        <taxon>Mucoromycotina</taxon>
        <taxon>Mucoromycetes</taxon>
        <taxon>Mucorales</taxon>
        <taxon>Mucorineae</taxon>
        <taxon>Rhizopodaceae</taxon>
        <taxon>Rhizopus</taxon>
    </lineage>
</organism>
<proteinExistence type="predicted"/>
<keyword evidence="3" id="KW-1185">Reference proteome</keyword>
<dbReference type="AlphaFoldDB" id="A0A9P6Y713"/>
<name>A0A9P6Y713_9FUNG</name>
<gene>
    <name evidence="2" type="ORF">G6F50_014338</name>
</gene>
<evidence type="ECO:0000256" key="1">
    <source>
        <dbReference type="SAM" id="MobiDB-lite"/>
    </source>
</evidence>
<feature type="region of interest" description="Disordered" evidence="1">
    <location>
        <begin position="242"/>
        <end position="266"/>
    </location>
</feature>
<protein>
    <submittedName>
        <fullName evidence="2">Uncharacterized protein</fullName>
    </submittedName>
</protein>
<dbReference type="EMBL" id="JAANIU010006698">
    <property type="protein sequence ID" value="KAG1540603.1"/>
    <property type="molecule type" value="Genomic_DNA"/>
</dbReference>
<sequence length="266" mass="29409">MQRDDVGTRQQFVQRHHVSHPGKGRRRIRVVPQHGTAHALEDARGGQPDLAGTDDADGAAMQGAAKQAIEHEVAFAHPVVGAVGLPVERHHQRQRVLGHGFGRIGGYARDEQAQCLRRSQIDIVEACAAQQHRTHTQGMQRVQYRRIKPVIDEHADGGAVLCQRGGMHVQRGIEVEERIALPVRITLVGFLQEATVVGAGAEDGDLHGRTWVECPADHTAATRLWGWHRRCRHHRCPCHLLRTDSPGPASRRSGSARRGARPRSRP</sequence>